<dbReference type="SUPFAM" id="SSF56235">
    <property type="entry name" value="N-terminal nucleophile aminohydrolases (Ntn hydrolases)"/>
    <property type="match status" value="1"/>
</dbReference>
<evidence type="ECO:0000259" key="1">
    <source>
        <dbReference type="Pfam" id="PF03417"/>
    </source>
</evidence>
<organism evidence="2 3">
    <name type="scientific">Treponema putidum</name>
    <dbReference type="NCBI Taxonomy" id="221027"/>
    <lineage>
        <taxon>Bacteria</taxon>
        <taxon>Pseudomonadati</taxon>
        <taxon>Spirochaetota</taxon>
        <taxon>Spirochaetia</taxon>
        <taxon>Spirochaetales</taxon>
        <taxon>Treponemataceae</taxon>
        <taxon>Treponema</taxon>
    </lineage>
</organism>
<keyword evidence="3" id="KW-1185">Reference proteome</keyword>
<dbReference type="InterPro" id="IPR029055">
    <property type="entry name" value="Ntn_hydrolases_N"/>
</dbReference>
<protein>
    <submittedName>
        <fullName evidence="2">Acyl-CoA--6-aminopenicillanic acid acyl-transferase</fullName>
    </submittedName>
</protein>
<evidence type="ECO:0000313" key="3">
    <source>
        <dbReference type="Proteomes" id="UP001059401"/>
    </source>
</evidence>
<dbReference type="EMBL" id="CP038802">
    <property type="protein sequence ID" value="UTY27834.1"/>
    <property type="molecule type" value="Genomic_DNA"/>
</dbReference>
<dbReference type="PANTHER" id="PTHR34180">
    <property type="entry name" value="PEPTIDASE C45"/>
    <property type="match status" value="1"/>
</dbReference>
<reference evidence="2" key="1">
    <citation type="submission" date="2019-04" db="EMBL/GenBank/DDBJ databases">
        <title>Whole genome sequencing of oral phylogroup 2 treponemes.</title>
        <authorList>
            <person name="Chan Y."/>
            <person name="Zeng H.H."/>
            <person name="Yu X.L."/>
            <person name="Leung W.K."/>
            <person name="Watt R.M."/>
        </authorList>
    </citation>
    <scope>NUCLEOTIDE SEQUENCE</scope>
    <source>
        <strain evidence="2">OMZ 847</strain>
    </source>
</reference>
<dbReference type="InterPro" id="IPR005079">
    <property type="entry name" value="Peptidase_C45_hydrolase"/>
</dbReference>
<dbReference type="RefSeq" id="WP_255805846.1">
    <property type="nucleotide sequence ID" value="NZ_CP038802.1"/>
</dbReference>
<dbReference type="InterPro" id="IPR047794">
    <property type="entry name" value="C45_proenzyme-like"/>
</dbReference>
<feature type="domain" description="Peptidase C45 hydrolase" evidence="1">
    <location>
        <begin position="110"/>
        <end position="332"/>
    </location>
</feature>
<proteinExistence type="predicted"/>
<evidence type="ECO:0000313" key="2">
    <source>
        <dbReference type="EMBL" id="UTY27834.1"/>
    </source>
</evidence>
<dbReference type="InterPro" id="IPR047801">
    <property type="entry name" value="Peptidase_C45"/>
</dbReference>
<dbReference type="PANTHER" id="PTHR34180:SF1">
    <property type="entry name" value="BETA-ALANYL-DOPAMINE_CARCININE HYDROLASE"/>
    <property type="match status" value="1"/>
</dbReference>
<dbReference type="Proteomes" id="UP001059401">
    <property type="component" value="Chromosome"/>
</dbReference>
<gene>
    <name evidence="2" type="ORF">E4N76_01665</name>
</gene>
<accession>A0ABY5HQV1</accession>
<dbReference type="NCBIfam" id="NF040521">
    <property type="entry name" value="C45_proenzyme"/>
    <property type="match status" value="1"/>
</dbReference>
<name>A0ABY5HQV1_9SPIR</name>
<dbReference type="Gene3D" id="3.60.60.10">
    <property type="entry name" value="Penicillin V Acylase, Chain A"/>
    <property type="match status" value="1"/>
</dbReference>
<sequence>MYHLRLKGSHYEMGKKLGHIFLKAGIMFPLQKLDNFQRQFGTASGALLKNLFPEVAEEIRGITDTVNADIGLFTAWLMCMGCCLYNLDESWTAETRGCTAFAFSYGSEIYYGRNNDLPPFLHKGCKRILYAPRGSSRFMLNTSSFTNGEEGMNEHGLAAAMTFILPHLEEIRPGLNALFLIRFILEKCRTTEEAVTILKKLPISSPANILVCDKNGNMAVAEVSPNTKKIRKCKITPYGNKFIIAANHFTVGQMRRYDNSDGNIFRSQEQYKTVFDAFQNKIESPVEFAMDVLRGRYGFICQYGKEENFKTAWSSVFNLSELSIYCAAGSPDKKRFTEDECLKKCGNCEVKMF</sequence>
<dbReference type="Pfam" id="PF03417">
    <property type="entry name" value="AAT"/>
    <property type="match status" value="1"/>
</dbReference>